<evidence type="ECO:0000313" key="2">
    <source>
        <dbReference type="Proteomes" id="UP000254326"/>
    </source>
</evidence>
<dbReference type="Proteomes" id="UP000254326">
    <property type="component" value="Unassembled WGS sequence"/>
</dbReference>
<name>A0A370UBJ8_9GAMM</name>
<dbReference type="OrthoDB" id="1426774at2"/>
<reference evidence="1 2" key="1">
    <citation type="submission" date="2018-06" db="EMBL/GenBank/DDBJ databases">
        <title>Marinomonas sp. YLB-05 draft genome sequence.</title>
        <authorList>
            <person name="Yu L."/>
            <person name="Tang X."/>
        </authorList>
    </citation>
    <scope>NUCLEOTIDE SEQUENCE [LARGE SCALE GENOMIC DNA]</scope>
    <source>
        <strain evidence="1 2">YLB-05</strain>
    </source>
</reference>
<accession>A0A370UBJ8</accession>
<keyword evidence="2" id="KW-1185">Reference proteome</keyword>
<gene>
    <name evidence="1" type="ORF">DN730_05515</name>
</gene>
<dbReference type="RefSeq" id="WP_115467112.1">
    <property type="nucleotide sequence ID" value="NZ_QKRA01000002.1"/>
</dbReference>
<organism evidence="1 2">
    <name type="scientific">Marinomonas piezotolerans</name>
    <dbReference type="NCBI Taxonomy" id="2213058"/>
    <lineage>
        <taxon>Bacteria</taxon>
        <taxon>Pseudomonadati</taxon>
        <taxon>Pseudomonadota</taxon>
        <taxon>Gammaproteobacteria</taxon>
        <taxon>Oceanospirillales</taxon>
        <taxon>Oceanospirillaceae</taxon>
        <taxon>Marinomonas</taxon>
    </lineage>
</organism>
<proteinExistence type="predicted"/>
<protein>
    <submittedName>
        <fullName evidence="1">Uncharacterized protein</fullName>
    </submittedName>
</protein>
<dbReference type="EMBL" id="QKRA01000002">
    <property type="protein sequence ID" value="RDL45075.1"/>
    <property type="molecule type" value="Genomic_DNA"/>
</dbReference>
<evidence type="ECO:0000313" key="1">
    <source>
        <dbReference type="EMBL" id="RDL45075.1"/>
    </source>
</evidence>
<sequence length="212" mass="23349">MNLELDHVFILTDQPKAAGDLLVSLGLEEGFSRDHKGQGTSNRRFVFANGMLELLYLRDVDESNNGPAKGLRLPERVQTPSASPFGVVLTRTNDFSAGMPFSGWSYQPDYFEPPNAFHVGENSSLLGEPLCIYVPFIGPVTRREEIGTFKSISNARISVPLAGLSDTLSALQSADRLEVVLGNDHLLELTLDNGRKGSFKDLRPVLPLILHW</sequence>
<comment type="caution">
    <text evidence="1">The sequence shown here is derived from an EMBL/GenBank/DDBJ whole genome shotgun (WGS) entry which is preliminary data.</text>
</comment>
<dbReference type="AlphaFoldDB" id="A0A370UBJ8"/>